<dbReference type="AlphaFoldDB" id="A0AAD3N4S5"/>
<feature type="region of interest" description="Disordered" evidence="1">
    <location>
        <begin position="401"/>
        <end position="428"/>
    </location>
</feature>
<dbReference type="Proteomes" id="UP001279410">
    <property type="component" value="Unassembled WGS sequence"/>
</dbReference>
<feature type="region of interest" description="Disordered" evidence="1">
    <location>
        <begin position="54"/>
        <end position="112"/>
    </location>
</feature>
<keyword evidence="3" id="KW-1185">Reference proteome</keyword>
<evidence type="ECO:0000313" key="3">
    <source>
        <dbReference type="Proteomes" id="UP001279410"/>
    </source>
</evidence>
<comment type="caution">
    <text evidence="2">The sequence shown here is derived from an EMBL/GenBank/DDBJ whole genome shotgun (WGS) entry which is preliminary data.</text>
</comment>
<name>A0AAD3N4S5_LATJO</name>
<organism evidence="2 3">
    <name type="scientific">Lates japonicus</name>
    <name type="common">Japanese lates</name>
    <dbReference type="NCBI Taxonomy" id="270547"/>
    <lineage>
        <taxon>Eukaryota</taxon>
        <taxon>Metazoa</taxon>
        <taxon>Chordata</taxon>
        <taxon>Craniata</taxon>
        <taxon>Vertebrata</taxon>
        <taxon>Euteleostomi</taxon>
        <taxon>Actinopterygii</taxon>
        <taxon>Neopterygii</taxon>
        <taxon>Teleostei</taxon>
        <taxon>Neoteleostei</taxon>
        <taxon>Acanthomorphata</taxon>
        <taxon>Carangaria</taxon>
        <taxon>Carangaria incertae sedis</taxon>
        <taxon>Centropomidae</taxon>
        <taxon>Lates</taxon>
    </lineage>
</organism>
<reference evidence="2" key="1">
    <citation type="submission" date="2022-08" db="EMBL/GenBank/DDBJ databases">
        <title>Genome sequencing of akame (Lates japonicus).</title>
        <authorList>
            <person name="Hashiguchi Y."/>
            <person name="Takahashi H."/>
        </authorList>
    </citation>
    <scope>NUCLEOTIDE SEQUENCE</scope>
    <source>
        <strain evidence="2">Kochi</strain>
    </source>
</reference>
<feature type="compositionally biased region" description="Basic residues" evidence="1">
    <location>
        <begin position="415"/>
        <end position="428"/>
    </location>
</feature>
<feature type="compositionally biased region" description="Basic and acidic residues" evidence="1">
    <location>
        <begin position="281"/>
        <end position="298"/>
    </location>
</feature>
<dbReference type="EMBL" id="BRZM01000082">
    <property type="protein sequence ID" value="GLD65753.1"/>
    <property type="molecule type" value="Genomic_DNA"/>
</dbReference>
<feature type="compositionally biased region" description="Basic and acidic residues" evidence="1">
    <location>
        <begin position="54"/>
        <end position="66"/>
    </location>
</feature>
<evidence type="ECO:0000256" key="1">
    <source>
        <dbReference type="SAM" id="MobiDB-lite"/>
    </source>
</evidence>
<feature type="non-terminal residue" evidence="2">
    <location>
        <position position="1"/>
    </location>
</feature>
<protein>
    <submittedName>
        <fullName evidence="2">Uncharacterized protein</fullName>
    </submittedName>
</protein>
<evidence type="ECO:0000313" key="2">
    <source>
        <dbReference type="EMBL" id="GLD65753.1"/>
    </source>
</evidence>
<gene>
    <name evidence="2" type="ORF">AKAME5_001719900</name>
</gene>
<feature type="region of interest" description="Disordered" evidence="1">
    <location>
        <begin position="240"/>
        <end position="298"/>
    </location>
</feature>
<proteinExistence type="predicted"/>
<accession>A0AAD3N4S5</accession>
<sequence length="428" mass="48158">MIRAMLVKDLASEDFIVRQVKKRNCDTGGVLRDFVRSQETLPSRDRPEKRIALREASRSRRLETTKMEGALMEGNPPAKSSTDKDPEQPSGAATENGKESQAPVAHKQCNPSVEADDLPEELNRAISSEGYHFSALLYEKRWVVVVESPTNASGKKDTPDWIEWWIKTLQNPRTGRVVELVSPTSQYDAIIKMLAQEAEIQADLIGRDVKAAARHKDFNEALGRLKAWVQQTLGRQATPLISRMVSWPPGQEREGAGKQSSRKRHASESSKRDRKGKAKSSPKEQPLDWLKLEPDPRLPRLHAMPEETRKINHQSGVRAYHHIGNPWDIDGDGLIVFSSEKMKVWNKKFLKELRQRAGPEYQQEVETRRMSGAGKLGPVRMVSGADLPYYGILHVIVEEYGGTEDPEPNAEGPRKGSRCRRKPGAKKG</sequence>